<dbReference type="RefSeq" id="WP_168100552.1">
    <property type="nucleotide sequence ID" value="NZ_JAATEN010000003.1"/>
</dbReference>
<comment type="caution">
    <text evidence="2">The sequence shown here is derived from an EMBL/GenBank/DDBJ whole genome shotgun (WGS) entry which is preliminary data.</text>
</comment>
<evidence type="ECO:0000256" key="1">
    <source>
        <dbReference type="SAM" id="Phobius"/>
    </source>
</evidence>
<accession>A0ABX1BU54</accession>
<keyword evidence="1" id="KW-0812">Transmembrane</keyword>
<name>A0ABX1BU54_9ACTN</name>
<feature type="transmembrane region" description="Helical" evidence="1">
    <location>
        <begin position="171"/>
        <end position="192"/>
    </location>
</feature>
<evidence type="ECO:0000313" key="3">
    <source>
        <dbReference type="Proteomes" id="UP000695264"/>
    </source>
</evidence>
<feature type="transmembrane region" description="Helical" evidence="1">
    <location>
        <begin position="106"/>
        <end position="126"/>
    </location>
</feature>
<keyword evidence="1" id="KW-0472">Membrane</keyword>
<dbReference type="Proteomes" id="UP000695264">
    <property type="component" value="Unassembled WGS sequence"/>
</dbReference>
<evidence type="ECO:0000313" key="2">
    <source>
        <dbReference type="EMBL" id="NJP99950.1"/>
    </source>
</evidence>
<keyword evidence="3" id="KW-1185">Reference proteome</keyword>
<feature type="transmembrane region" description="Helical" evidence="1">
    <location>
        <begin position="133"/>
        <end position="151"/>
    </location>
</feature>
<gene>
    <name evidence="2" type="ORF">HCK00_05210</name>
</gene>
<protein>
    <submittedName>
        <fullName evidence="2">Uncharacterized protein</fullName>
    </submittedName>
</protein>
<feature type="transmembrane region" description="Helical" evidence="1">
    <location>
        <begin position="37"/>
        <end position="60"/>
    </location>
</feature>
<keyword evidence="1" id="KW-1133">Transmembrane helix</keyword>
<feature type="transmembrane region" description="Helical" evidence="1">
    <location>
        <begin position="80"/>
        <end position="100"/>
    </location>
</feature>
<dbReference type="EMBL" id="JAATEN010000003">
    <property type="protein sequence ID" value="NJP99950.1"/>
    <property type="molecule type" value="Genomic_DNA"/>
</dbReference>
<sequence>MDWWLRVRRVPAICAGLVICLVLGATADSVQVPVPVFVGGMSFSLPLPFLLPLAPVFLILHGQSRADNAIETTAVRPVALSDAALMTACTLVMFAGGWLISTMTGHILATGMARNFLGYLGLALLLRLLTSPPVAATITAVVPIACAAFGVHGGIPARWAWPLHEPAHPPAFIAAVALGTAGLAAAVLPLTADRPARRLQ</sequence>
<proteinExistence type="predicted"/>
<reference evidence="2 3" key="1">
    <citation type="submission" date="2020-03" db="EMBL/GenBank/DDBJ databases">
        <title>WGS of actinomycetes isolated from Thailand.</title>
        <authorList>
            <person name="Thawai C."/>
        </authorList>
    </citation>
    <scope>NUCLEOTIDE SEQUENCE [LARGE SCALE GENOMIC DNA]</scope>
    <source>
        <strain evidence="2 3">PLAI 1-29</strain>
    </source>
</reference>
<organism evidence="2 3">
    <name type="scientific">Streptomyces zingiberis</name>
    <dbReference type="NCBI Taxonomy" id="2053010"/>
    <lineage>
        <taxon>Bacteria</taxon>
        <taxon>Bacillati</taxon>
        <taxon>Actinomycetota</taxon>
        <taxon>Actinomycetes</taxon>
        <taxon>Kitasatosporales</taxon>
        <taxon>Streptomycetaceae</taxon>
        <taxon>Streptomyces</taxon>
    </lineage>
</organism>